<gene>
    <name evidence="5" type="ORF">FFLO_01766</name>
</gene>
<reference evidence="5" key="1">
    <citation type="submission" date="2020-04" db="EMBL/GenBank/DDBJ databases">
        <title>Analysis of mating type loci in Filobasidium floriforme.</title>
        <authorList>
            <person name="Nowrousian M."/>
        </authorList>
    </citation>
    <scope>NUCLEOTIDE SEQUENCE</scope>
    <source>
        <strain evidence="5">CBS 6242</strain>
    </source>
</reference>
<dbReference type="InterPro" id="IPR023798">
    <property type="entry name" value="Ribosomal_uS7_dom"/>
</dbReference>
<dbReference type="InterPro" id="IPR000235">
    <property type="entry name" value="Ribosomal_uS7"/>
</dbReference>
<proteinExistence type="inferred from homology"/>
<name>A0A8K0JU30_9TREE</name>
<evidence type="ECO:0000256" key="2">
    <source>
        <dbReference type="ARBA" id="ARBA00022980"/>
    </source>
</evidence>
<dbReference type="Proteomes" id="UP000812966">
    <property type="component" value="Unassembled WGS sequence"/>
</dbReference>
<dbReference type="SUPFAM" id="SSF47973">
    <property type="entry name" value="Ribosomal protein S7"/>
    <property type="match status" value="1"/>
</dbReference>
<keyword evidence="3" id="KW-0687">Ribonucleoprotein</keyword>
<feature type="domain" description="Small ribosomal subunit protein uS7" evidence="4">
    <location>
        <begin position="1"/>
        <end position="122"/>
    </location>
</feature>
<dbReference type="GO" id="GO:1990904">
    <property type="term" value="C:ribonucleoprotein complex"/>
    <property type="evidence" value="ECO:0007669"/>
    <property type="project" value="UniProtKB-KW"/>
</dbReference>
<dbReference type="GO" id="GO:0005840">
    <property type="term" value="C:ribosome"/>
    <property type="evidence" value="ECO:0007669"/>
    <property type="project" value="UniProtKB-KW"/>
</dbReference>
<dbReference type="GO" id="GO:0006412">
    <property type="term" value="P:translation"/>
    <property type="evidence" value="ECO:0007669"/>
    <property type="project" value="InterPro"/>
</dbReference>
<dbReference type="InterPro" id="IPR036823">
    <property type="entry name" value="Ribosomal_uS7_dom_sf"/>
</dbReference>
<evidence type="ECO:0000256" key="1">
    <source>
        <dbReference type="ARBA" id="ARBA00007151"/>
    </source>
</evidence>
<dbReference type="Gene3D" id="1.10.455.10">
    <property type="entry name" value="Ribosomal protein S7 domain"/>
    <property type="match status" value="1"/>
</dbReference>
<evidence type="ECO:0000313" key="6">
    <source>
        <dbReference type="Proteomes" id="UP000812966"/>
    </source>
</evidence>
<dbReference type="PIRSF" id="PIRSF002122">
    <property type="entry name" value="RPS7p_RPS7a_RPS5e_RPS7o"/>
    <property type="match status" value="1"/>
</dbReference>
<evidence type="ECO:0000313" key="5">
    <source>
        <dbReference type="EMBL" id="KAG7562811.1"/>
    </source>
</evidence>
<dbReference type="EMBL" id="JABELV010000025">
    <property type="protein sequence ID" value="KAG7562811.1"/>
    <property type="molecule type" value="Genomic_DNA"/>
</dbReference>
<sequence>MKHGRKAEAQKRIGEVLDVIRQTTLSDPVPLMHQAIHLTSPSIRIVSLRRAAKNVPIPSALDARQRARTGISWILKAAEKGRKGGASERTGRIAKEVLAVLDGSSAALARKDEVHRLGAVNRCVGQTVIVDYSSIVSFWPC</sequence>
<accession>A0A8K0JU30</accession>
<organism evidence="5 6">
    <name type="scientific">Filobasidium floriforme</name>
    <dbReference type="NCBI Taxonomy" id="5210"/>
    <lineage>
        <taxon>Eukaryota</taxon>
        <taxon>Fungi</taxon>
        <taxon>Dikarya</taxon>
        <taxon>Basidiomycota</taxon>
        <taxon>Agaricomycotina</taxon>
        <taxon>Tremellomycetes</taxon>
        <taxon>Filobasidiales</taxon>
        <taxon>Filobasidiaceae</taxon>
        <taxon>Filobasidium</taxon>
    </lineage>
</organism>
<keyword evidence="2" id="KW-0689">Ribosomal protein</keyword>
<protein>
    <recommendedName>
        <fullName evidence="4">Small ribosomal subunit protein uS7 domain-containing protein</fullName>
    </recommendedName>
</protein>
<dbReference type="Pfam" id="PF00177">
    <property type="entry name" value="Ribosomal_S7"/>
    <property type="match status" value="1"/>
</dbReference>
<keyword evidence="6" id="KW-1185">Reference proteome</keyword>
<dbReference type="AlphaFoldDB" id="A0A8K0JU30"/>
<evidence type="ECO:0000259" key="4">
    <source>
        <dbReference type="Pfam" id="PF00177"/>
    </source>
</evidence>
<comment type="similarity">
    <text evidence="1">Belongs to the universal ribosomal protein uS7 family.</text>
</comment>
<comment type="caution">
    <text evidence="5">The sequence shown here is derived from an EMBL/GenBank/DDBJ whole genome shotgun (WGS) entry which is preliminary data.</text>
</comment>
<evidence type="ECO:0000256" key="3">
    <source>
        <dbReference type="ARBA" id="ARBA00023274"/>
    </source>
</evidence>